<dbReference type="Proteomes" id="UP000277928">
    <property type="component" value="Unassembled WGS sequence"/>
</dbReference>
<keyword evidence="3" id="KW-1185">Reference proteome</keyword>
<dbReference type="AlphaFoldDB" id="A0A3P6UA04"/>
<feature type="region of interest" description="Disordered" evidence="1">
    <location>
        <begin position="41"/>
        <end position="65"/>
    </location>
</feature>
<protein>
    <submittedName>
        <fullName evidence="2">Uncharacterized protein</fullName>
    </submittedName>
</protein>
<evidence type="ECO:0000313" key="2">
    <source>
        <dbReference type="EMBL" id="VDK75154.1"/>
    </source>
</evidence>
<reference evidence="2 3" key="1">
    <citation type="submission" date="2018-08" db="EMBL/GenBank/DDBJ databases">
        <authorList>
            <person name="Laetsch R D."/>
            <person name="Stevens L."/>
            <person name="Kumar S."/>
            <person name="Blaxter L. M."/>
        </authorList>
    </citation>
    <scope>NUCLEOTIDE SEQUENCE [LARGE SCALE GENOMIC DNA]</scope>
</reference>
<feature type="compositionally biased region" description="Basic and acidic residues" evidence="1">
    <location>
        <begin position="54"/>
        <end position="65"/>
    </location>
</feature>
<organism evidence="2 3">
    <name type="scientific">Litomosoides sigmodontis</name>
    <name type="common">Filarial nematode worm</name>
    <dbReference type="NCBI Taxonomy" id="42156"/>
    <lineage>
        <taxon>Eukaryota</taxon>
        <taxon>Metazoa</taxon>
        <taxon>Ecdysozoa</taxon>
        <taxon>Nematoda</taxon>
        <taxon>Chromadorea</taxon>
        <taxon>Rhabditida</taxon>
        <taxon>Spirurina</taxon>
        <taxon>Spiruromorpha</taxon>
        <taxon>Filarioidea</taxon>
        <taxon>Onchocercidae</taxon>
        <taxon>Litomosoides</taxon>
    </lineage>
</organism>
<sequence length="118" mass="13550">MNRAEVNMANDEYQLQHGYYEIENVPPFLSRLEILKQSGDKENTRCGKNTAWGRRNERENVGGRRTDKPIQTTFICLQWADIVSGGNYSSPDTVCLAINRKASEVISQLRCFCLYFIP</sequence>
<gene>
    <name evidence="2" type="ORF">NLS_LOCUS2779</name>
</gene>
<dbReference type="EMBL" id="UYRX01000135">
    <property type="protein sequence ID" value="VDK75154.1"/>
    <property type="molecule type" value="Genomic_DNA"/>
</dbReference>
<proteinExistence type="predicted"/>
<accession>A0A3P6UA04</accession>
<evidence type="ECO:0000313" key="3">
    <source>
        <dbReference type="Proteomes" id="UP000277928"/>
    </source>
</evidence>
<name>A0A3P6UA04_LITSI</name>
<evidence type="ECO:0000256" key="1">
    <source>
        <dbReference type="SAM" id="MobiDB-lite"/>
    </source>
</evidence>